<dbReference type="InParanoid" id="B9TII7"/>
<gene>
    <name evidence="2" type="ORF">RCOM_1781400</name>
</gene>
<dbReference type="Proteomes" id="UP000008311">
    <property type="component" value="Unassembled WGS sequence"/>
</dbReference>
<dbReference type="STRING" id="3988.B9TII7"/>
<organism evidence="2 3">
    <name type="scientific">Ricinus communis</name>
    <name type="common">Castor bean</name>
    <dbReference type="NCBI Taxonomy" id="3988"/>
    <lineage>
        <taxon>Eukaryota</taxon>
        <taxon>Viridiplantae</taxon>
        <taxon>Streptophyta</taxon>
        <taxon>Embryophyta</taxon>
        <taxon>Tracheophyta</taxon>
        <taxon>Spermatophyta</taxon>
        <taxon>Magnoliopsida</taxon>
        <taxon>eudicotyledons</taxon>
        <taxon>Gunneridae</taxon>
        <taxon>Pentapetalae</taxon>
        <taxon>rosids</taxon>
        <taxon>fabids</taxon>
        <taxon>Malpighiales</taxon>
        <taxon>Euphorbiaceae</taxon>
        <taxon>Acalyphoideae</taxon>
        <taxon>Acalypheae</taxon>
        <taxon>Ricinus</taxon>
    </lineage>
</organism>
<dbReference type="InterPro" id="IPR013783">
    <property type="entry name" value="Ig-like_fold"/>
</dbReference>
<evidence type="ECO:0000313" key="2">
    <source>
        <dbReference type="EMBL" id="EEF24326.1"/>
    </source>
</evidence>
<feature type="domain" description="Pili assembly chaperone N-terminal" evidence="1">
    <location>
        <begin position="78"/>
        <end position="193"/>
    </location>
</feature>
<keyword evidence="3" id="KW-1185">Reference proteome</keyword>
<dbReference type="PANTHER" id="PTHR30251:SF4">
    <property type="entry name" value="SLR1668 PROTEIN"/>
    <property type="match status" value="1"/>
</dbReference>
<evidence type="ECO:0000259" key="1">
    <source>
        <dbReference type="Pfam" id="PF00345"/>
    </source>
</evidence>
<dbReference type="InterPro" id="IPR008962">
    <property type="entry name" value="PapD-like_sf"/>
</dbReference>
<dbReference type="InterPro" id="IPR016147">
    <property type="entry name" value="Pili_assmbl_chaperone_N"/>
</dbReference>
<reference evidence="3" key="1">
    <citation type="journal article" date="2010" name="Nat. Biotechnol.">
        <title>Draft genome sequence of the oilseed species Ricinus communis.</title>
        <authorList>
            <person name="Chan A.P."/>
            <person name="Crabtree J."/>
            <person name="Zhao Q."/>
            <person name="Lorenzi H."/>
            <person name="Orvis J."/>
            <person name="Puiu D."/>
            <person name="Melake-Berhan A."/>
            <person name="Jones K.M."/>
            <person name="Redman J."/>
            <person name="Chen G."/>
            <person name="Cahoon E.B."/>
            <person name="Gedil M."/>
            <person name="Stanke M."/>
            <person name="Haas B.J."/>
            <person name="Wortman J.R."/>
            <person name="Fraser-Liggett C.M."/>
            <person name="Ravel J."/>
            <person name="Rabinowicz P.D."/>
        </authorList>
    </citation>
    <scope>NUCLEOTIDE SEQUENCE [LARGE SCALE GENOMIC DNA]</scope>
    <source>
        <strain evidence="3">cv. Hale</strain>
    </source>
</reference>
<dbReference type="GO" id="GO:0071555">
    <property type="term" value="P:cell wall organization"/>
    <property type="evidence" value="ECO:0007669"/>
    <property type="project" value="InterPro"/>
</dbReference>
<dbReference type="AlphaFoldDB" id="B9TII7"/>
<sequence length="315" mass="33051">MIASLKRAACRLAGGALRRARRVAAADSHPCDTVRPAAVTRTRSARSIRLASTCRGFVATSLCCIAALHTGAAHAAALQVTPIRLDLAADRPAAVLTLHNVGTTPLNAQVRVFAWSQSADEDHLERTDDIVASPPIVQVAPGADQTVRILRVAKGEVSAEETYRLLIDEIPNGQSADATGVRMQLRYSVPVFVGAPPDGKPPALQFALERTAPDGATQGSAPPATALMLRAVNRDATHAQLSKVKLTWHDGQSTLLTPGLLGYALPHATRRWPIANAPADAREATLSVVVNGQPVTARVRVESGGATPADSAPAR</sequence>
<evidence type="ECO:0000313" key="3">
    <source>
        <dbReference type="Proteomes" id="UP000008311"/>
    </source>
</evidence>
<dbReference type="EMBL" id="EQ982619">
    <property type="protein sequence ID" value="EEF24326.1"/>
    <property type="molecule type" value="Genomic_DNA"/>
</dbReference>
<proteinExistence type="predicted"/>
<name>B9TII7_RICCO</name>
<dbReference type="PANTHER" id="PTHR30251">
    <property type="entry name" value="PILUS ASSEMBLY CHAPERONE"/>
    <property type="match status" value="1"/>
</dbReference>
<dbReference type="Gene3D" id="2.60.40.10">
    <property type="entry name" value="Immunoglobulins"/>
    <property type="match status" value="1"/>
</dbReference>
<dbReference type="Pfam" id="PF00345">
    <property type="entry name" value="PapD_N"/>
    <property type="match status" value="1"/>
</dbReference>
<dbReference type="InterPro" id="IPR050643">
    <property type="entry name" value="Periplasmic_pilus_chap"/>
</dbReference>
<protein>
    <recommendedName>
        <fullName evidence="1">Pili assembly chaperone N-terminal domain-containing protein</fullName>
    </recommendedName>
</protein>
<dbReference type="SUPFAM" id="SSF49354">
    <property type="entry name" value="PapD-like"/>
    <property type="match status" value="1"/>
</dbReference>
<accession>B9TII7</accession>